<keyword evidence="5" id="KW-1185">Reference proteome</keyword>
<dbReference type="OrthoDB" id="10295337at2759"/>
<feature type="compositionally biased region" description="Low complexity" evidence="1">
    <location>
        <begin position="157"/>
        <end position="178"/>
    </location>
</feature>
<evidence type="ECO:0000256" key="1">
    <source>
        <dbReference type="SAM" id="MobiDB-lite"/>
    </source>
</evidence>
<dbReference type="InterPro" id="IPR001507">
    <property type="entry name" value="ZP_dom"/>
</dbReference>
<dbReference type="PROSITE" id="PS51034">
    <property type="entry name" value="ZP_2"/>
    <property type="match status" value="1"/>
</dbReference>
<feature type="region of interest" description="Disordered" evidence="1">
    <location>
        <begin position="263"/>
        <end position="284"/>
    </location>
</feature>
<feature type="chain" id="PRO_5012926317" description="ZP domain-containing protein" evidence="2">
    <location>
        <begin position="16"/>
        <end position="793"/>
    </location>
</feature>
<accession>E4XES9</accession>
<evidence type="ECO:0000313" key="5">
    <source>
        <dbReference type="Proteomes" id="UP000001307"/>
    </source>
</evidence>
<evidence type="ECO:0000259" key="3">
    <source>
        <dbReference type="PROSITE" id="PS51034"/>
    </source>
</evidence>
<organism evidence="4">
    <name type="scientific">Oikopleura dioica</name>
    <name type="common">Tunicate</name>
    <dbReference type="NCBI Taxonomy" id="34765"/>
    <lineage>
        <taxon>Eukaryota</taxon>
        <taxon>Metazoa</taxon>
        <taxon>Chordata</taxon>
        <taxon>Tunicata</taxon>
        <taxon>Appendicularia</taxon>
        <taxon>Copelata</taxon>
        <taxon>Oikopleuridae</taxon>
        <taxon>Oikopleura</taxon>
    </lineage>
</organism>
<dbReference type="EMBL" id="FN653042">
    <property type="protein sequence ID" value="CBY19467.1"/>
    <property type="molecule type" value="Genomic_DNA"/>
</dbReference>
<evidence type="ECO:0000256" key="2">
    <source>
        <dbReference type="SAM" id="SignalP"/>
    </source>
</evidence>
<keyword evidence="2" id="KW-0732">Signal</keyword>
<feature type="compositionally biased region" description="Basic and acidic residues" evidence="1">
    <location>
        <begin position="274"/>
        <end position="284"/>
    </location>
</feature>
<reference evidence="4" key="1">
    <citation type="journal article" date="2010" name="Science">
        <title>Plasticity of animal genome architecture unmasked by rapid evolution of a pelagic tunicate.</title>
        <authorList>
            <person name="Denoeud F."/>
            <person name="Henriet S."/>
            <person name="Mungpakdee S."/>
            <person name="Aury J.M."/>
            <person name="Da Silva C."/>
            <person name="Brinkmann H."/>
            <person name="Mikhaleva J."/>
            <person name="Olsen L.C."/>
            <person name="Jubin C."/>
            <person name="Canestro C."/>
            <person name="Bouquet J.M."/>
            <person name="Danks G."/>
            <person name="Poulain J."/>
            <person name="Campsteijn C."/>
            <person name="Adamski M."/>
            <person name="Cross I."/>
            <person name="Yadetie F."/>
            <person name="Muffato M."/>
            <person name="Louis A."/>
            <person name="Butcher S."/>
            <person name="Tsagkogeorga G."/>
            <person name="Konrad A."/>
            <person name="Singh S."/>
            <person name="Jensen M.F."/>
            <person name="Cong E.H."/>
            <person name="Eikeseth-Otteraa H."/>
            <person name="Noel B."/>
            <person name="Anthouard V."/>
            <person name="Porcel B.M."/>
            <person name="Kachouri-Lafond R."/>
            <person name="Nishino A."/>
            <person name="Ugolini M."/>
            <person name="Chourrout P."/>
            <person name="Nishida H."/>
            <person name="Aasland R."/>
            <person name="Huzurbazar S."/>
            <person name="Westhof E."/>
            <person name="Delsuc F."/>
            <person name="Lehrach H."/>
            <person name="Reinhardt R."/>
            <person name="Weissenbach J."/>
            <person name="Roy S.W."/>
            <person name="Artiguenave F."/>
            <person name="Postlethwait J.H."/>
            <person name="Manak J.R."/>
            <person name="Thompson E.M."/>
            <person name="Jaillon O."/>
            <person name="Du Pasquier L."/>
            <person name="Boudinot P."/>
            <person name="Liberles D.A."/>
            <person name="Volff J.N."/>
            <person name="Philippe H."/>
            <person name="Lenhard B."/>
            <person name="Roest Crollius H."/>
            <person name="Wincker P."/>
            <person name="Chourrout D."/>
        </authorList>
    </citation>
    <scope>NUCLEOTIDE SEQUENCE [LARGE SCALE GENOMIC DNA]</scope>
</reference>
<proteinExistence type="predicted"/>
<dbReference type="Proteomes" id="UP000001307">
    <property type="component" value="Unassembled WGS sequence"/>
</dbReference>
<evidence type="ECO:0000313" key="4">
    <source>
        <dbReference type="EMBL" id="CBY19467.1"/>
    </source>
</evidence>
<name>E4XES9_OIKDI</name>
<feature type="region of interest" description="Disordered" evidence="1">
    <location>
        <begin position="149"/>
        <end position="178"/>
    </location>
</feature>
<gene>
    <name evidence="4" type="ORF">GSOID_T00008609001</name>
</gene>
<sequence>MKLFPSLSILHLAAAGSDFHVEGCLSVAVPWGGLDADLDSNCVALGDALKAFYPDMGFRMDSCFESCTVESDLDAMTPVDIAYASGQLNPATANLACLDVCVEVWNIDEDAVGADDEQLVLKYIEDSISLPYNGVAKFINVNNYNEFEGSGSGDEPTTTTGPATTGTTTSGTGTTTTGITTTTTVNPFEGYSEYRTCVTMYLPILWILGSIFGNVNELCFSFTGQICDSFHQVGAKCWETMCSGECSGDGTQDDVSDFLDNDAEAAEDSQTSEKPFDTNGRVKPDAPRNKPGCFDYCWTVHATDQQINNVIDLWASTRRGFSDKMSNERFLANRQKTFENIADFALLDSIVEDGEYTGGMNQLIEDTVDAGFTCDANCDDSNIVDTASSTMWGKTDNAALSGIDCQNGNNGGCSHLCTGEGVDGVCSCPNDCWDLVGKECQIPADKVLLKCEPDRMVAYVAKCIVEDVDEGVTSGDYHLSDSDCNPSTGFVNATESCPTEIDSNGTGCMSFNTRLDECSTGVTADYTSNIMTFSQVLKSAAVGQPVTASSGATFFMSIAPKITVDFTCEYNTDYETHVGSALVNPDSVDNSLTSTGNFVFQLNTLDPVYTSRSGAISSWSSHDAVADPYNVGSTLYYKVCQAMPLDNIYFSVPDCTVTNANKTESYGIMVNHHTDEFVKFQRVGRDFNGTFSEWNSAADNVPMPAGSWYSPSNELSNDCLYFSYTVFEFVGDDNDGDLRLTCDVHACNYDEAQPNDVSSCVSEDLLARRKRSTESIQQYWRVAVDIPLRHLDV</sequence>
<dbReference type="InParanoid" id="E4XES9"/>
<feature type="domain" description="ZP" evidence="3">
    <location>
        <begin position="462"/>
        <end position="767"/>
    </location>
</feature>
<feature type="signal peptide" evidence="2">
    <location>
        <begin position="1"/>
        <end position="15"/>
    </location>
</feature>
<protein>
    <recommendedName>
        <fullName evidence="3">ZP domain-containing protein</fullName>
    </recommendedName>
</protein>
<dbReference type="AlphaFoldDB" id="E4XES9"/>